<sequence>MEKRGKLLKVLLAFIIAILVVSLIFVFSYFSFLLKNVYGIEDGVFSYIKSYSAYLLNKIPVLNKYIKYEPLKVNEPKKFFTEVLDEYKKNIEELIKQSEKKLKQAEKLRSENELLYNSLKSIEEKWKERKIQEELSQIQVFQTSKNLDKLVEIFKNGDANALIPLMNSEDINVDTLAVIFQQLSPDLRSEMVQALASVNPTKAAAVVNKIYDVKSILNEIETKLEALRNNINNLYSLQAQLVSLEGFNKAIRGYLSSLDEEEIYSMINLYKDSPRIVYYLISNIDISISKKLLRRLKNENEKLFVELIKLGGGIE</sequence>
<proteinExistence type="predicted"/>
<protein>
    <recommendedName>
        <fullName evidence="5">MgtE intracellular region</fullName>
    </recommendedName>
</protein>
<evidence type="ECO:0000313" key="4">
    <source>
        <dbReference type="Proteomes" id="UP000185490"/>
    </source>
</evidence>
<keyword evidence="1" id="KW-0175">Coiled coil</keyword>
<evidence type="ECO:0000256" key="2">
    <source>
        <dbReference type="SAM" id="Phobius"/>
    </source>
</evidence>
<gene>
    <name evidence="3" type="ORF">BW47_06855</name>
</gene>
<feature type="transmembrane region" description="Helical" evidence="2">
    <location>
        <begin position="7"/>
        <end position="30"/>
    </location>
</feature>
<evidence type="ECO:0000313" key="3">
    <source>
        <dbReference type="EMBL" id="APT74230.1"/>
    </source>
</evidence>
<dbReference type="RefSeq" id="WP_012057498.1">
    <property type="nucleotide sequence ID" value="NZ_CP007389.1"/>
</dbReference>
<organism evidence="3 4">
    <name type="scientific">Thermosipho melanesiensis</name>
    <dbReference type="NCBI Taxonomy" id="46541"/>
    <lineage>
        <taxon>Bacteria</taxon>
        <taxon>Thermotogati</taxon>
        <taxon>Thermotogota</taxon>
        <taxon>Thermotogae</taxon>
        <taxon>Thermotogales</taxon>
        <taxon>Fervidobacteriaceae</taxon>
        <taxon>Thermosipho</taxon>
    </lineage>
</organism>
<reference evidence="3 4" key="1">
    <citation type="submission" date="2014-02" db="EMBL/GenBank/DDBJ databases">
        <title>Diversity of Thermotogales isolates from hydrothermal vents.</title>
        <authorList>
            <person name="Haverkamp T.H.A."/>
            <person name="Lossouarn J."/>
            <person name="Geslin C."/>
            <person name="Nesbo C.L."/>
        </authorList>
    </citation>
    <scope>NUCLEOTIDE SEQUENCE [LARGE SCALE GENOMIC DNA]</scope>
    <source>
        <strain evidence="3 4">431</strain>
    </source>
</reference>
<evidence type="ECO:0000256" key="1">
    <source>
        <dbReference type="SAM" id="Coils"/>
    </source>
</evidence>
<accession>A0ABN4UVW5</accession>
<dbReference type="EMBL" id="CP007389">
    <property type="protein sequence ID" value="APT74230.1"/>
    <property type="molecule type" value="Genomic_DNA"/>
</dbReference>
<dbReference type="Proteomes" id="UP000185490">
    <property type="component" value="Chromosome"/>
</dbReference>
<evidence type="ECO:0008006" key="5">
    <source>
        <dbReference type="Google" id="ProtNLM"/>
    </source>
</evidence>
<keyword evidence="2" id="KW-1133">Transmembrane helix</keyword>
<keyword evidence="2" id="KW-0812">Transmembrane</keyword>
<keyword evidence="4" id="KW-1185">Reference proteome</keyword>
<feature type="coiled-coil region" evidence="1">
    <location>
        <begin position="210"/>
        <end position="237"/>
    </location>
</feature>
<name>A0ABN4UVW5_9BACT</name>
<keyword evidence="2" id="KW-0472">Membrane</keyword>
<feature type="coiled-coil region" evidence="1">
    <location>
        <begin position="77"/>
        <end position="125"/>
    </location>
</feature>